<sequence length="492" mass="56778">MTTKTCNVHQRWTCQSYVIRNSPEAHSRDRILHYIIFTAQRYKEANQTSTKGQKTTDNTMGCMYNLKRNLCFQVFVFLVIFVVDLADLLSDWLFFNELRLQEKGLVFGPIDTKLLYVLLGFSCAGVLTFLVEIVNFGRHIFRPDEKGWLDVDYLSTFVVWVEEIPQISISVIIAACREEGVSIYQISKASIVIIGCFARLLIGLIRYCLRRRRGEYRNKRSFKCCSGLLLFGLVLSVIGSSLVFVFSHILRDGDNITFQKPKEFILTKHDTAKYFPHVGIFLNSNELRNGIDQTYTQDEWIKLMDLIDLEKSPHPVQKIKFTKNGNMKIKIVTSSTQNLGTLTSQKLRTECYNETNGWFVSNSTECSKLFSATDVTSEFVIYYNFIPQSSHRMMGDVTYNTRYTSSGECYNEPNINNTQLYLEYFKATPQTEDRFHLLLPNGNVFKTLFKFYTPENLIPIKKAWMTGFLGCESSGSEAPHWDKSIQIKCFNT</sequence>
<protein>
    <submittedName>
        <fullName evidence="2">Uncharacterized protein</fullName>
    </submittedName>
</protein>
<keyword evidence="1" id="KW-1133">Transmembrane helix</keyword>
<evidence type="ECO:0000313" key="3">
    <source>
        <dbReference type="Proteomes" id="UP000507470"/>
    </source>
</evidence>
<accession>A0A6J8EXV5</accession>
<evidence type="ECO:0000313" key="2">
    <source>
        <dbReference type="EMBL" id="CAC5425320.1"/>
    </source>
</evidence>
<dbReference type="OrthoDB" id="6268706at2759"/>
<name>A0A6J8EXV5_MYTCO</name>
<dbReference type="EMBL" id="CACVKT020010231">
    <property type="protein sequence ID" value="CAC5425320.1"/>
    <property type="molecule type" value="Genomic_DNA"/>
</dbReference>
<reference evidence="2 3" key="1">
    <citation type="submission" date="2020-06" db="EMBL/GenBank/DDBJ databases">
        <authorList>
            <person name="Li R."/>
            <person name="Bekaert M."/>
        </authorList>
    </citation>
    <scope>NUCLEOTIDE SEQUENCE [LARGE SCALE GENOMIC DNA]</scope>
    <source>
        <strain evidence="3">wild</strain>
    </source>
</reference>
<feature type="transmembrane region" description="Helical" evidence="1">
    <location>
        <begin position="154"/>
        <end position="174"/>
    </location>
</feature>
<proteinExistence type="predicted"/>
<gene>
    <name evidence="2" type="ORF">MCOR_57156</name>
</gene>
<feature type="transmembrane region" description="Helical" evidence="1">
    <location>
        <begin position="186"/>
        <end position="207"/>
    </location>
</feature>
<organism evidence="2 3">
    <name type="scientific">Mytilus coruscus</name>
    <name type="common">Sea mussel</name>
    <dbReference type="NCBI Taxonomy" id="42192"/>
    <lineage>
        <taxon>Eukaryota</taxon>
        <taxon>Metazoa</taxon>
        <taxon>Spiralia</taxon>
        <taxon>Lophotrochozoa</taxon>
        <taxon>Mollusca</taxon>
        <taxon>Bivalvia</taxon>
        <taxon>Autobranchia</taxon>
        <taxon>Pteriomorphia</taxon>
        <taxon>Mytilida</taxon>
        <taxon>Mytiloidea</taxon>
        <taxon>Mytilidae</taxon>
        <taxon>Mytilinae</taxon>
        <taxon>Mytilus</taxon>
    </lineage>
</organism>
<dbReference type="AlphaFoldDB" id="A0A6J8EXV5"/>
<keyword evidence="1" id="KW-0812">Transmembrane</keyword>
<keyword evidence="3" id="KW-1185">Reference proteome</keyword>
<feature type="transmembrane region" description="Helical" evidence="1">
    <location>
        <begin position="228"/>
        <end position="250"/>
    </location>
</feature>
<feature type="transmembrane region" description="Helical" evidence="1">
    <location>
        <begin position="70"/>
        <end position="94"/>
    </location>
</feature>
<dbReference type="Proteomes" id="UP000507470">
    <property type="component" value="Unassembled WGS sequence"/>
</dbReference>
<feature type="transmembrane region" description="Helical" evidence="1">
    <location>
        <begin position="114"/>
        <end position="134"/>
    </location>
</feature>
<evidence type="ECO:0000256" key="1">
    <source>
        <dbReference type="SAM" id="Phobius"/>
    </source>
</evidence>
<keyword evidence="1" id="KW-0472">Membrane</keyword>